<dbReference type="Proteomes" id="UP000053424">
    <property type="component" value="Unassembled WGS sequence"/>
</dbReference>
<protein>
    <recommendedName>
        <fullName evidence="1">NmrA-like domain-containing protein</fullName>
    </recommendedName>
</protein>
<proteinExistence type="predicted"/>
<dbReference type="SUPFAM" id="SSF51735">
    <property type="entry name" value="NAD(P)-binding Rossmann-fold domains"/>
    <property type="match status" value="1"/>
</dbReference>
<dbReference type="GO" id="GO:0004029">
    <property type="term" value="F:aldehyde dehydrogenase (NAD+) activity"/>
    <property type="evidence" value="ECO:0007669"/>
    <property type="project" value="TreeGrafter"/>
</dbReference>
<name>A0A0C3CFP7_HEBCY</name>
<feature type="domain" description="NmrA-like" evidence="1">
    <location>
        <begin position="6"/>
        <end position="100"/>
    </location>
</feature>
<dbReference type="InterPro" id="IPR036291">
    <property type="entry name" value="NAD(P)-bd_dom_sf"/>
</dbReference>
<dbReference type="PANTHER" id="PTHR48079">
    <property type="entry name" value="PROTEIN YEEZ"/>
    <property type="match status" value="1"/>
</dbReference>
<dbReference type="HOGENOM" id="CLU_007383_12_1_1"/>
<accession>A0A0C3CFP7</accession>
<dbReference type="GO" id="GO:0005737">
    <property type="term" value="C:cytoplasm"/>
    <property type="evidence" value="ECO:0007669"/>
    <property type="project" value="TreeGrafter"/>
</dbReference>
<evidence type="ECO:0000313" key="2">
    <source>
        <dbReference type="EMBL" id="KIM42989.1"/>
    </source>
</evidence>
<organism evidence="2 3">
    <name type="scientific">Hebeloma cylindrosporum</name>
    <dbReference type="NCBI Taxonomy" id="76867"/>
    <lineage>
        <taxon>Eukaryota</taxon>
        <taxon>Fungi</taxon>
        <taxon>Dikarya</taxon>
        <taxon>Basidiomycota</taxon>
        <taxon>Agaricomycotina</taxon>
        <taxon>Agaricomycetes</taxon>
        <taxon>Agaricomycetidae</taxon>
        <taxon>Agaricales</taxon>
        <taxon>Agaricineae</taxon>
        <taxon>Hymenogastraceae</taxon>
        <taxon>Hebeloma</taxon>
    </lineage>
</organism>
<sequence>MSSKLNIFITGATGYIGGSVLARLLRHADRSNFHITALARSAEKGDKLKSIGVDATVLGSYTDKDLGFLIEAASQADVVFAIVDADNYPAAKAILDGMKIKHEKSGQAPILIHTSGTALIADNALGLHSEHIIYSDLDVEKLNALPISALHRNVDIPIIEADSSGYVKAYLIAPGTIFGYPSGPAVDLGIQNKHSIQMPLFIKPSIARKQGGYFGKGLNHWPLVDVEDTADLFIILFDAIRTKPKSTGHGSEGYYFAENGQYSALEVARAISEKLVDLGVGESREPAAFTAEESEKFFGPIWPFLATNSYARGDRSRSLGWKPMRGKEDFFANIKQEVEEFLSK</sequence>
<dbReference type="AlphaFoldDB" id="A0A0C3CFP7"/>
<evidence type="ECO:0000313" key="3">
    <source>
        <dbReference type="Proteomes" id="UP000053424"/>
    </source>
</evidence>
<reference evidence="3" key="2">
    <citation type="submission" date="2015-01" db="EMBL/GenBank/DDBJ databases">
        <title>Evolutionary Origins and Diversification of the Mycorrhizal Mutualists.</title>
        <authorList>
            <consortium name="DOE Joint Genome Institute"/>
            <consortium name="Mycorrhizal Genomics Consortium"/>
            <person name="Kohler A."/>
            <person name="Kuo A."/>
            <person name="Nagy L.G."/>
            <person name="Floudas D."/>
            <person name="Copeland A."/>
            <person name="Barry K.W."/>
            <person name="Cichocki N."/>
            <person name="Veneault-Fourrey C."/>
            <person name="LaButti K."/>
            <person name="Lindquist E.A."/>
            <person name="Lipzen A."/>
            <person name="Lundell T."/>
            <person name="Morin E."/>
            <person name="Murat C."/>
            <person name="Riley R."/>
            <person name="Ohm R."/>
            <person name="Sun H."/>
            <person name="Tunlid A."/>
            <person name="Henrissat B."/>
            <person name="Grigoriev I.V."/>
            <person name="Hibbett D.S."/>
            <person name="Martin F."/>
        </authorList>
    </citation>
    <scope>NUCLEOTIDE SEQUENCE [LARGE SCALE GENOMIC DNA]</scope>
    <source>
        <strain evidence="3">h7</strain>
    </source>
</reference>
<gene>
    <name evidence="2" type="ORF">M413DRAFT_443806</name>
</gene>
<dbReference type="STRING" id="686832.A0A0C3CFP7"/>
<evidence type="ECO:0000259" key="1">
    <source>
        <dbReference type="Pfam" id="PF05368"/>
    </source>
</evidence>
<dbReference type="OrthoDB" id="2130169at2759"/>
<dbReference type="EMBL" id="KN831776">
    <property type="protein sequence ID" value="KIM42989.1"/>
    <property type="molecule type" value="Genomic_DNA"/>
</dbReference>
<dbReference type="InterPro" id="IPR051783">
    <property type="entry name" value="NAD(P)-dependent_oxidoreduct"/>
</dbReference>
<dbReference type="PANTHER" id="PTHR48079:SF6">
    <property type="entry name" value="NAD(P)-BINDING DOMAIN-CONTAINING PROTEIN-RELATED"/>
    <property type="match status" value="1"/>
</dbReference>
<reference evidence="2 3" key="1">
    <citation type="submission" date="2014-04" db="EMBL/GenBank/DDBJ databases">
        <authorList>
            <consortium name="DOE Joint Genome Institute"/>
            <person name="Kuo A."/>
            <person name="Gay G."/>
            <person name="Dore J."/>
            <person name="Kohler A."/>
            <person name="Nagy L.G."/>
            <person name="Floudas D."/>
            <person name="Copeland A."/>
            <person name="Barry K.W."/>
            <person name="Cichocki N."/>
            <person name="Veneault-Fourrey C."/>
            <person name="LaButti K."/>
            <person name="Lindquist E.A."/>
            <person name="Lipzen A."/>
            <person name="Lundell T."/>
            <person name="Morin E."/>
            <person name="Murat C."/>
            <person name="Sun H."/>
            <person name="Tunlid A."/>
            <person name="Henrissat B."/>
            <person name="Grigoriev I.V."/>
            <person name="Hibbett D.S."/>
            <person name="Martin F."/>
            <person name="Nordberg H.P."/>
            <person name="Cantor M.N."/>
            <person name="Hua S.X."/>
        </authorList>
    </citation>
    <scope>NUCLEOTIDE SEQUENCE [LARGE SCALE GENOMIC DNA]</scope>
    <source>
        <strain evidence="3">h7</strain>
    </source>
</reference>
<dbReference type="InterPro" id="IPR008030">
    <property type="entry name" value="NmrA-like"/>
</dbReference>
<keyword evidence="3" id="KW-1185">Reference proteome</keyword>
<dbReference type="Gene3D" id="3.40.50.720">
    <property type="entry name" value="NAD(P)-binding Rossmann-like Domain"/>
    <property type="match status" value="1"/>
</dbReference>
<dbReference type="Pfam" id="PF05368">
    <property type="entry name" value="NmrA"/>
    <property type="match status" value="1"/>
</dbReference>